<evidence type="ECO:0000313" key="4">
    <source>
        <dbReference type="EMBL" id="KAG1530417.1"/>
    </source>
</evidence>
<organism evidence="4 5">
    <name type="scientific">Rhizopus delemar</name>
    <dbReference type="NCBI Taxonomy" id="936053"/>
    <lineage>
        <taxon>Eukaryota</taxon>
        <taxon>Fungi</taxon>
        <taxon>Fungi incertae sedis</taxon>
        <taxon>Mucoromycota</taxon>
        <taxon>Mucoromycotina</taxon>
        <taxon>Mucoromycetes</taxon>
        <taxon>Mucorales</taxon>
        <taxon>Mucorineae</taxon>
        <taxon>Rhizopodaceae</taxon>
        <taxon>Rhizopus</taxon>
    </lineage>
</organism>
<keyword evidence="5" id="KW-1185">Reference proteome</keyword>
<feature type="domain" description="MmgE/PrpD N-terminal" evidence="3">
    <location>
        <begin position="1"/>
        <end position="38"/>
    </location>
</feature>
<accession>A0A9P6XQQ4</accession>
<reference evidence="4 5" key="1">
    <citation type="journal article" date="2020" name="Microb. Genom.">
        <title>Genetic diversity of clinical and environmental Mucorales isolates obtained from an investigation of mucormycosis cases among solid organ transplant recipients.</title>
        <authorList>
            <person name="Nguyen M.H."/>
            <person name="Kaul D."/>
            <person name="Muto C."/>
            <person name="Cheng S.J."/>
            <person name="Richter R.A."/>
            <person name="Bruno V.M."/>
            <person name="Liu G."/>
            <person name="Beyhan S."/>
            <person name="Sundermann A.J."/>
            <person name="Mounaud S."/>
            <person name="Pasculle A.W."/>
            <person name="Nierman W.C."/>
            <person name="Driscoll E."/>
            <person name="Cumbie R."/>
            <person name="Clancy C.J."/>
            <person name="Dupont C.L."/>
        </authorList>
    </citation>
    <scope>NUCLEOTIDE SEQUENCE [LARGE SCALE GENOMIC DNA]</scope>
    <source>
        <strain evidence="4 5">GL24</strain>
    </source>
</reference>
<dbReference type="InterPro" id="IPR045336">
    <property type="entry name" value="MmgE_PrpD_N"/>
</dbReference>
<name>A0A9P6XQQ4_9FUNG</name>
<evidence type="ECO:0000256" key="2">
    <source>
        <dbReference type="SAM" id="MobiDB-lite"/>
    </source>
</evidence>
<dbReference type="InterPro" id="IPR042183">
    <property type="entry name" value="MmgE/PrpD_sf_1"/>
</dbReference>
<dbReference type="Gene3D" id="1.10.4100.10">
    <property type="entry name" value="2-methylcitrate dehydratase PrpD"/>
    <property type="match status" value="1"/>
</dbReference>
<dbReference type="Proteomes" id="UP000740926">
    <property type="component" value="Unassembled WGS sequence"/>
</dbReference>
<protein>
    <recommendedName>
        <fullName evidence="3">MmgE/PrpD N-terminal domain-containing protein</fullName>
    </recommendedName>
</protein>
<dbReference type="EMBL" id="JAANIU010012528">
    <property type="protein sequence ID" value="KAG1530417.1"/>
    <property type="molecule type" value="Genomic_DNA"/>
</dbReference>
<comment type="similarity">
    <text evidence="1">Belongs to the PrpD family.</text>
</comment>
<dbReference type="PANTHER" id="PTHR16943:SF8">
    <property type="entry name" value="2-METHYLCITRATE DEHYDRATASE"/>
    <property type="match status" value="1"/>
</dbReference>
<comment type="caution">
    <text evidence="4">The sequence shown here is derived from an EMBL/GenBank/DDBJ whole genome shotgun (WGS) entry which is preliminary data.</text>
</comment>
<feature type="region of interest" description="Disordered" evidence="2">
    <location>
        <begin position="43"/>
        <end position="83"/>
    </location>
</feature>
<evidence type="ECO:0000313" key="5">
    <source>
        <dbReference type="Proteomes" id="UP000740926"/>
    </source>
</evidence>
<dbReference type="PANTHER" id="PTHR16943">
    <property type="entry name" value="2-METHYLCITRATE DEHYDRATASE-RELATED"/>
    <property type="match status" value="1"/>
</dbReference>
<evidence type="ECO:0000256" key="1">
    <source>
        <dbReference type="ARBA" id="ARBA00006174"/>
    </source>
</evidence>
<evidence type="ECO:0000259" key="3">
    <source>
        <dbReference type="Pfam" id="PF03972"/>
    </source>
</evidence>
<dbReference type="AlphaFoldDB" id="A0A9P6XQQ4"/>
<dbReference type="GO" id="GO:0016829">
    <property type="term" value="F:lyase activity"/>
    <property type="evidence" value="ECO:0007669"/>
    <property type="project" value="InterPro"/>
</dbReference>
<proteinExistence type="inferred from homology"/>
<dbReference type="InterPro" id="IPR036148">
    <property type="entry name" value="MmgE/PrpD_sf"/>
</dbReference>
<dbReference type="InterPro" id="IPR005656">
    <property type="entry name" value="MmgE_PrpD"/>
</dbReference>
<dbReference type="SUPFAM" id="SSF103378">
    <property type="entry name" value="2-methylcitrate dehydratase PrpD"/>
    <property type="match status" value="1"/>
</dbReference>
<gene>
    <name evidence="4" type="ORF">G6F50_017332</name>
</gene>
<feature type="compositionally biased region" description="Gly residues" evidence="2">
    <location>
        <begin position="60"/>
        <end position="74"/>
    </location>
</feature>
<sequence length="93" mass="9693">MVRWLDFNDTWLAAEWGHPSDNLGGILAVCDWLGRNAQALRARDPRRAGPAEFVQPGRVGPCGAGQGGHHGGGRAPARAGSRTHAQCAVAGLG</sequence>
<dbReference type="Pfam" id="PF03972">
    <property type="entry name" value="MmgE_PrpD_N"/>
    <property type="match status" value="1"/>
</dbReference>